<comment type="subcellular location">
    <subcellularLocation>
        <location evidence="1">Membrane</location>
    </subcellularLocation>
</comment>
<evidence type="ECO:0000256" key="5">
    <source>
        <dbReference type="ARBA" id="ARBA00022989"/>
    </source>
</evidence>
<organism evidence="9 10">
    <name type="scientific">Chenopodium quinoa</name>
    <name type="common">Quinoa</name>
    <dbReference type="NCBI Taxonomy" id="63459"/>
    <lineage>
        <taxon>Eukaryota</taxon>
        <taxon>Viridiplantae</taxon>
        <taxon>Streptophyta</taxon>
        <taxon>Embryophyta</taxon>
        <taxon>Tracheophyta</taxon>
        <taxon>Spermatophyta</taxon>
        <taxon>Magnoliopsida</taxon>
        <taxon>eudicotyledons</taxon>
        <taxon>Gunneridae</taxon>
        <taxon>Pentapetalae</taxon>
        <taxon>Caryophyllales</taxon>
        <taxon>Chenopodiaceae</taxon>
        <taxon>Chenopodioideae</taxon>
        <taxon>Atripliceae</taxon>
        <taxon>Chenopodium</taxon>
    </lineage>
</organism>
<dbReference type="PANTHER" id="PTHR48017">
    <property type="entry name" value="OS05G0424000 PROTEIN-RELATED"/>
    <property type="match status" value="1"/>
</dbReference>
<dbReference type="AlphaFoldDB" id="A0A803LGG3"/>
<feature type="transmembrane region" description="Helical" evidence="7">
    <location>
        <begin position="137"/>
        <end position="159"/>
    </location>
</feature>
<feature type="transmembrane region" description="Helical" evidence="7">
    <location>
        <begin position="317"/>
        <end position="341"/>
    </location>
</feature>
<dbReference type="EnsemblPlants" id="AUR62013060-RA">
    <property type="protein sequence ID" value="AUR62013060-RA:cds"/>
    <property type="gene ID" value="AUR62013060"/>
</dbReference>
<dbReference type="GO" id="GO:0006865">
    <property type="term" value="P:amino acid transport"/>
    <property type="evidence" value="ECO:0007669"/>
    <property type="project" value="UniProtKB-KW"/>
</dbReference>
<reference evidence="9" key="1">
    <citation type="journal article" date="2017" name="Nature">
        <title>The genome of Chenopodium quinoa.</title>
        <authorList>
            <person name="Jarvis D.E."/>
            <person name="Ho Y.S."/>
            <person name="Lightfoot D.J."/>
            <person name="Schmoeckel S.M."/>
            <person name="Li B."/>
            <person name="Borm T.J.A."/>
            <person name="Ohyanagi H."/>
            <person name="Mineta K."/>
            <person name="Michell C.T."/>
            <person name="Saber N."/>
            <person name="Kharbatia N.M."/>
            <person name="Rupper R.R."/>
            <person name="Sharp A.R."/>
            <person name="Dally N."/>
            <person name="Boughton B.A."/>
            <person name="Woo Y.H."/>
            <person name="Gao G."/>
            <person name="Schijlen E.G.W.M."/>
            <person name="Guo X."/>
            <person name="Momin A.A."/>
            <person name="Negrao S."/>
            <person name="Al-Babili S."/>
            <person name="Gehring C."/>
            <person name="Roessner U."/>
            <person name="Jung C."/>
            <person name="Murphy K."/>
            <person name="Arold S.T."/>
            <person name="Gojobori T."/>
            <person name="van der Linden C.G."/>
            <person name="van Loo E.N."/>
            <person name="Jellen E.N."/>
            <person name="Maughan P.J."/>
            <person name="Tester M."/>
        </authorList>
    </citation>
    <scope>NUCLEOTIDE SEQUENCE [LARGE SCALE GENOMIC DNA]</scope>
    <source>
        <strain evidence="9">cv. PI 614886</strain>
    </source>
</reference>
<feature type="transmembrane region" description="Helical" evidence="7">
    <location>
        <begin position="171"/>
        <end position="188"/>
    </location>
</feature>
<name>A0A803LGG3_CHEQI</name>
<reference evidence="9" key="2">
    <citation type="submission" date="2021-03" db="UniProtKB">
        <authorList>
            <consortium name="EnsemblPlants"/>
        </authorList>
    </citation>
    <scope>IDENTIFICATION</scope>
</reference>
<evidence type="ECO:0000256" key="2">
    <source>
        <dbReference type="ARBA" id="ARBA00022448"/>
    </source>
</evidence>
<dbReference type="GO" id="GO:0016020">
    <property type="term" value="C:membrane"/>
    <property type="evidence" value="ECO:0007669"/>
    <property type="project" value="UniProtKB-SubCell"/>
</dbReference>
<dbReference type="InterPro" id="IPR013057">
    <property type="entry name" value="AA_transpt_TM"/>
</dbReference>
<feature type="transmembrane region" description="Helical" evidence="7">
    <location>
        <begin position="215"/>
        <end position="233"/>
    </location>
</feature>
<accession>A0A803LGG3</accession>
<evidence type="ECO:0000256" key="7">
    <source>
        <dbReference type="SAM" id="Phobius"/>
    </source>
</evidence>
<evidence type="ECO:0000259" key="8">
    <source>
        <dbReference type="Pfam" id="PF01490"/>
    </source>
</evidence>
<evidence type="ECO:0000256" key="1">
    <source>
        <dbReference type="ARBA" id="ARBA00004370"/>
    </source>
</evidence>
<dbReference type="Pfam" id="PF01490">
    <property type="entry name" value="Aa_trans"/>
    <property type="match status" value="1"/>
</dbReference>
<dbReference type="Gramene" id="AUR62013060-RA">
    <property type="protein sequence ID" value="AUR62013060-RA:cds"/>
    <property type="gene ID" value="AUR62013060"/>
</dbReference>
<feature type="transmembrane region" description="Helical" evidence="7">
    <location>
        <begin position="193"/>
        <end position="209"/>
    </location>
</feature>
<proteinExistence type="predicted"/>
<keyword evidence="6 7" id="KW-0472">Membrane</keyword>
<feature type="transmembrane region" description="Helical" evidence="7">
    <location>
        <begin position="78"/>
        <end position="100"/>
    </location>
</feature>
<feature type="transmembrane region" description="Helical" evidence="7">
    <location>
        <begin position="253"/>
        <end position="270"/>
    </location>
</feature>
<keyword evidence="3 7" id="KW-0812">Transmembrane</keyword>
<sequence>MANGVDKEKEVETVIIANYIEMEKDEAKPSSFKTALSNLLWHGGSTYDAWFSCASNQVAQVLLTLPYSFSQLGMLSGILFQVFYGILGSWTAYLISILYVEYRTRKEREKVDFRNHVIQWFEVLDGLLGKHWRNVGLAFNCTFLLFGSVIQLIACASNIYYINDNLDKRTWTYIFGACCATTVFIPSFHNYRIWSFLGLIMTTYTAWYLTIASILHGQFITFGFACTPLYFVWEKAIGLHDCKSMCKRAAARLPVVIPIWFLAIIFPFFGPINSAVGSLLVSFTVYIIPALAHMFTFRSAAARENAVEQPPKFLGRWTGAFAFNIFVVGWVLVVGFGFGGWASMINFVHQIDTFGLFTKCYQCPSPKVANVTALPPSPANHTHHLAHRL</sequence>
<keyword evidence="4" id="KW-0029">Amino-acid transport</keyword>
<dbReference type="Proteomes" id="UP000596660">
    <property type="component" value="Unplaced"/>
</dbReference>
<protein>
    <recommendedName>
        <fullName evidence="8">Amino acid transporter transmembrane domain-containing protein</fullName>
    </recommendedName>
</protein>
<keyword evidence="5 7" id="KW-1133">Transmembrane helix</keyword>
<feature type="domain" description="Amino acid transporter transmembrane" evidence="8">
    <location>
        <begin position="42"/>
        <end position="217"/>
    </location>
</feature>
<keyword evidence="2" id="KW-0813">Transport</keyword>
<feature type="transmembrane region" description="Helical" evidence="7">
    <location>
        <begin position="276"/>
        <end position="296"/>
    </location>
</feature>
<evidence type="ECO:0000256" key="4">
    <source>
        <dbReference type="ARBA" id="ARBA00022970"/>
    </source>
</evidence>
<evidence type="ECO:0000256" key="6">
    <source>
        <dbReference type="ARBA" id="ARBA00023136"/>
    </source>
</evidence>
<evidence type="ECO:0000313" key="9">
    <source>
        <dbReference type="EnsemblPlants" id="AUR62013060-RA:cds"/>
    </source>
</evidence>
<dbReference type="OMA" id="APVNITH"/>
<evidence type="ECO:0000256" key="3">
    <source>
        <dbReference type="ARBA" id="ARBA00022692"/>
    </source>
</evidence>
<keyword evidence="10" id="KW-1185">Reference proteome</keyword>
<evidence type="ECO:0000313" key="10">
    <source>
        <dbReference type="Proteomes" id="UP000596660"/>
    </source>
</evidence>